<dbReference type="InterPro" id="IPR051448">
    <property type="entry name" value="CdaR-like_regulators"/>
</dbReference>
<reference evidence="2 3" key="1">
    <citation type="submission" date="2019-05" db="EMBL/GenBank/DDBJ databases">
        <authorList>
            <person name="Lee S.D."/>
        </authorList>
    </citation>
    <scope>NUCLEOTIDE SEQUENCE [LARGE SCALE GENOMIC DNA]</scope>
    <source>
        <strain evidence="2 3">YC2-7</strain>
    </source>
</reference>
<dbReference type="PANTHER" id="PTHR33744">
    <property type="entry name" value="CARBOHYDRATE DIACID REGULATOR"/>
    <property type="match status" value="1"/>
</dbReference>
<dbReference type="InterPro" id="IPR025736">
    <property type="entry name" value="PucR_C-HTH_dom"/>
</dbReference>
<dbReference type="Proteomes" id="UP000535543">
    <property type="component" value="Unassembled WGS sequence"/>
</dbReference>
<dbReference type="AlphaFoldDB" id="A0A848KF26"/>
<name>A0A848KF26_9NOCA</name>
<evidence type="ECO:0000313" key="3">
    <source>
        <dbReference type="Proteomes" id="UP000535543"/>
    </source>
</evidence>
<comment type="caution">
    <text evidence="2">The sequence shown here is derived from an EMBL/GenBank/DDBJ whole genome shotgun (WGS) entry which is preliminary data.</text>
</comment>
<sequence>MASADDEGMRALVARELAGIDGLDANSQRLRETLHAYIRNLNSPDAAARSLGVHKNTVRYRIQRIEELLGHDIASRRVQLEVALECVAVYGPAVL</sequence>
<accession>A0A848KF26</accession>
<dbReference type="InterPro" id="IPR042070">
    <property type="entry name" value="PucR_C-HTH_sf"/>
</dbReference>
<protein>
    <submittedName>
        <fullName evidence="2">PucR family transcriptional regulator</fullName>
    </submittedName>
</protein>
<reference evidence="2 3" key="2">
    <citation type="submission" date="2020-06" db="EMBL/GenBank/DDBJ databases">
        <title>Antribacter stalactiti gen. nov., sp. nov., a new member of the family Nacardiaceae isolated from a cave.</title>
        <authorList>
            <person name="Kim I.S."/>
        </authorList>
    </citation>
    <scope>NUCLEOTIDE SEQUENCE [LARGE SCALE GENOMIC DNA]</scope>
    <source>
        <strain evidence="2 3">YC2-7</strain>
    </source>
</reference>
<dbReference type="Pfam" id="PF13556">
    <property type="entry name" value="HTH_30"/>
    <property type="match status" value="1"/>
</dbReference>
<dbReference type="EMBL" id="VCQU01000006">
    <property type="protein sequence ID" value="NMN96909.1"/>
    <property type="molecule type" value="Genomic_DNA"/>
</dbReference>
<keyword evidence="3" id="KW-1185">Reference proteome</keyword>
<proteinExistence type="predicted"/>
<organism evidence="2 3">
    <name type="scientific">Antrihabitans stalactiti</name>
    <dbReference type="NCBI Taxonomy" id="2584121"/>
    <lineage>
        <taxon>Bacteria</taxon>
        <taxon>Bacillati</taxon>
        <taxon>Actinomycetota</taxon>
        <taxon>Actinomycetes</taxon>
        <taxon>Mycobacteriales</taxon>
        <taxon>Nocardiaceae</taxon>
        <taxon>Antrihabitans</taxon>
    </lineage>
</organism>
<evidence type="ECO:0000259" key="1">
    <source>
        <dbReference type="Pfam" id="PF13556"/>
    </source>
</evidence>
<gene>
    <name evidence="2" type="ORF">FGL95_17875</name>
</gene>
<dbReference type="PANTHER" id="PTHR33744:SF1">
    <property type="entry name" value="DNA-BINDING TRANSCRIPTIONAL ACTIVATOR ADER"/>
    <property type="match status" value="1"/>
</dbReference>
<dbReference type="Gene3D" id="1.10.10.2840">
    <property type="entry name" value="PucR C-terminal helix-turn-helix domain"/>
    <property type="match status" value="1"/>
</dbReference>
<feature type="domain" description="PucR C-terminal helix-turn-helix" evidence="1">
    <location>
        <begin position="30"/>
        <end position="85"/>
    </location>
</feature>
<evidence type="ECO:0000313" key="2">
    <source>
        <dbReference type="EMBL" id="NMN96909.1"/>
    </source>
</evidence>